<organism evidence="2 3">
    <name type="scientific">Oerskovia rustica</name>
    <dbReference type="NCBI Taxonomy" id="2762237"/>
    <lineage>
        <taxon>Bacteria</taxon>
        <taxon>Bacillati</taxon>
        <taxon>Actinomycetota</taxon>
        <taxon>Actinomycetes</taxon>
        <taxon>Micrococcales</taxon>
        <taxon>Cellulomonadaceae</taxon>
        <taxon>Oerskovia</taxon>
    </lineage>
</organism>
<feature type="transmembrane region" description="Helical" evidence="1">
    <location>
        <begin position="181"/>
        <end position="199"/>
    </location>
</feature>
<dbReference type="InterPro" id="IPR014509">
    <property type="entry name" value="YjdF-like"/>
</dbReference>
<comment type="caution">
    <text evidence="2">The sequence shown here is derived from an EMBL/GenBank/DDBJ whole genome shotgun (WGS) entry which is preliminary data.</text>
</comment>
<protein>
    <submittedName>
        <fullName evidence="2">Uncharacterized protein</fullName>
    </submittedName>
</protein>
<dbReference type="EMBL" id="JACSQQ010000019">
    <property type="protein sequence ID" value="MBD7951149.1"/>
    <property type="molecule type" value="Genomic_DNA"/>
</dbReference>
<feature type="transmembrane region" description="Helical" evidence="1">
    <location>
        <begin position="141"/>
        <end position="161"/>
    </location>
</feature>
<feature type="transmembrane region" description="Helical" evidence="1">
    <location>
        <begin position="65"/>
        <end position="85"/>
    </location>
</feature>
<gene>
    <name evidence="2" type="ORF">H9652_12125</name>
</gene>
<keyword evidence="3" id="KW-1185">Reference proteome</keyword>
<feature type="transmembrane region" description="Helical" evidence="1">
    <location>
        <begin position="33"/>
        <end position="53"/>
    </location>
</feature>
<feature type="transmembrane region" description="Helical" evidence="1">
    <location>
        <begin position="91"/>
        <end position="114"/>
    </location>
</feature>
<keyword evidence="1" id="KW-0812">Transmembrane</keyword>
<evidence type="ECO:0000256" key="1">
    <source>
        <dbReference type="SAM" id="Phobius"/>
    </source>
</evidence>
<proteinExistence type="predicted"/>
<name>A0ABR8RTT4_9CELL</name>
<reference evidence="2 3" key="1">
    <citation type="submission" date="2020-08" db="EMBL/GenBank/DDBJ databases">
        <title>A Genomic Blueprint of the Chicken Gut Microbiome.</title>
        <authorList>
            <person name="Gilroy R."/>
            <person name="Ravi A."/>
            <person name="Getino M."/>
            <person name="Pursley I."/>
            <person name="Horton D.L."/>
            <person name="Alikhan N.-F."/>
            <person name="Baker D."/>
            <person name="Gharbi K."/>
            <person name="Hall N."/>
            <person name="Watson M."/>
            <person name="Adriaenssens E.M."/>
            <person name="Foster-Nyarko E."/>
            <person name="Jarju S."/>
            <person name="Secka A."/>
            <person name="Antonio M."/>
            <person name="Oren A."/>
            <person name="Chaudhuri R."/>
            <person name="La Ragione R.M."/>
            <person name="Hildebrand F."/>
            <person name="Pallen M.J."/>
        </authorList>
    </citation>
    <scope>NUCLEOTIDE SEQUENCE [LARGE SCALE GENOMIC DNA]</scope>
    <source>
        <strain evidence="2 3">Sa4CUA1</strain>
    </source>
</reference>
<evidence type="ECO:0000313" key="2">
    <source>
        <dbReference type="EMBL" id="MBD7951149.1"/>
    </source>
</evidence>
<accession>A0ABR8RTT4</accession>
<keyword evidence="1" id="KW-0472">Membrane</keyword>
<dbReference type="RefSeq" id="WP_191796483.1">
    <property type="nucleotide sequence ID" value="NZ_JACSQQ010000019.1"/>
</dbReference>
<evidence type="ECO:0000313" key="3">
    <source>
        <dbReference type="Proteomes" id="UP000641803"/>
    </source>
</evidence>
<keyword evidence="1" id="KW-1133">Transmembrane helix</keyword>
<dbReference type="Pfam" id="PF09997">
    <property type="entry name" value="DUF2238"/>
    <property type="match status" value="1"/>
</dbReference>
<sequence length="202" mass="20287">MTAGEIERRSTVSTAVGDVVRVLAGIAIPVGSLLYGLVATALLSLVLLGAVIPRAVGLKGPLDPLVGLVLSAAAWIALLDLYAQLSWLDLAVHLVATAVLTVLAYAVLVFLGALPSPGPLLDGLGGRPTRSVMDGLSRPRLGAVVTATALGALLALLWEVGEWAGTTFVDPAIAVGYLDTLGDLVAGGIGALAAGVLLVRGS</sequence>
<dbReference type="Proteomes" id="UP000641803">
    <property type="component" value="Unassembled WGS sequence"/>
</dbReference>